<sequence>MIKPMVFLNPRGLGREPSFPPLGLLKAEAFELAEVIALKRAASVPIHVVFPVKEAQEAANLEKLCVLLEPLHPLLFDQGWLALGGDEPGALLELTRHRPWLKLFQARQFPSPDQPPQIRGKGAVMRALLYHLVQSGEVTDDRTIIQFIDADIVPSYFGSHWLAGPVGAILWFKQVEAAKIVYFRPQGGRLNAFLRSLLATIPHSAIKPLQTLVYLLSGEMAGTLRFWTAVPFKAGYGVEVMILLALALRQVQLHPDIPALEQVAQVFVGQMDHRHAPLVSSGSLPGLDQMAGNVFLTLFEVLRRNGLLSWSQTVAGSPHLTIPTMGSGPAASPEWLQVALGEHTFPPLGDLPEIAAVLNPTGNRVFQRGPQNCGDDS</sequence>
<dbReference type="SUPFAM" id="SSF53448">
    <property type="entry name" value="Nucleotide-diphospho-sugar transferases"/>
    <property type="match status" value="1"/>
</dbReference>
<proteinExistence type="predicted"/>
<keyword evidence="2" id="KW-1185">Reference proteome</keyword>
<accession>F2NJ66</accession>
<dbReference type="Proteomes" id="UP000000483">
    <property type="component" value="Chromosome"/>
</dbReference>
<dbReference type="InterPro" id="IPR029044">
    <property type="entry name" value="Nucleotide-diphossugar_trans"/>
</dbReference>
<dbReference type="HOGENOM" id="CLU_733047_0_0_7"/>
<dbReference type="STRING" id="880072.Desac_0127"/>
<reference evidence="2" key="2">
    <citation type="submission" date="2011-03" db="EMBL/GenBank/DDBJ databases">
        <title>The complete genome of Desulfobacca acetoxidans DSM 11109.</title>
        <authorList>
            <consortium name="US DOE Joint Genome Institute (JGI-PGF)"/>
            <person name="Lucas S."/>
            <person name="Copeland A."/>
            <person name="Lapidus A."/>
            <person name="Bruce D."/>
            <person name="Goodwin L."/>
            <person name="Pitluck S."/>
            <person name="Peters L."/>
            <person name="Kyrpides N."/>
            <person name="Mavromatis K."/>
            <person name="Ivanova N."/>
            <person name="Ovchinnikova G."/>
            <person name="Teshima H."/>
            <person name="Detter J.C."/>
            <person name="Han C."/>
            <person name="Land M."/>
            <person name="Hauser L."/>
            <person name="Markowitz V."/>
            <person name="Cheng J.-F."/>
            <person name="Hugenholtz P."/>
            <person name="Woyke T."/>
            <person name="Wu D."/>
            <person name="Spring S."/>
            <person name="Schueler E."/>
            <person name="Brambilla E."/>
            <person name="Klenk H.-P."/>
            <person name="Eisen J.A."/>
        </authorList>
    </citation>
    <scope>NUCLEOTIDE SEQUENCE [LARGE SCALE GENOMIC DNA]</scope>
    <source>
        <strain evidence="2">ATCC 700848 / DSM 11109 / ASRB2</strain>
    </source>
</reference>
<dbReference type="EMBL" id="CP002629">
    <property type="protein sequence ID" value="AEB08024.1"/>
    <property type="molecule type" value="Genomic_DNA"/>
</dbReference>
<evidence type="ECO:0000313" key="2">
    <source>
        <dbReference type="Proteomes" id="UP000000483"/>
    </source>
</evidence>
<name>F2NJ66_DESAR</name>
<reference evidence="1 2" key="1">
    <citation type="journal article" date="2011" name="Stand. Genomic Sci.">
        <title>Complete genome sequence of the acetate-degrading sulfate reducer Desulfobacca acetoxidans type strain (ASRB2).</title>
        <authorList>
            <person name="Goker M."/>
            <person name="Teshima H."/>
            <person name="Lapidus A."/>
            <person name="Nolan M."/>
            <person name="Lucas S."/>
            <person name="Hammon N."/>
            <person name="Deshpande S."/>
            <person name="Cheng J.F."/>
            <person name="Tapia R."/>
            <person name="Han C."/>
            <person name="Goodwin L."/>
            <person name="Pitluck S."/>
            <person name="Huntemann M."/>
            <person name="Liolios K."/>
            <person name="Ivanova N."/>
            <person name="Pagani I."/>
            <person name="Mavromatis K."/>
            <person name="Ovchinikova G."/>
            <person name="Pati A."/>
            <person name="Chen A."/>
            <person name="Palaniappan K."/>
            <person name="Land M."/>
            <person name="Hauser L."/>
            <person name="Brambilla E.M."/>
            <person name="Rohde M."/>
            <person name="Spring S."/>
            <person name="Detter J.C."/>
            <person name="Woyke T."/>
            <person name="Bristow J."/>
            <person name="Eisen J.A."/>
            <person name="Markowitz V."/>
            <person name="Hugenholtz P."/>
            <person name="Kyrpides N.C."/>
            <person name="Klenk H.P."/>
        </authorList>
    </citation>
    <scope>NUCLEOTIDE SEQUENCE [LARGE SCALE GENOMIC DNA]</scope>
    <source>
        <strain evidence="2">ATCC 700848 / DSM 11109 / ASRB2</strain>
    </source>
</reference>
<evidence type="ECO:0000313" key="1">
    <source>
        <dbReference type="EMBL" id="AEB08024.1"/>
    </source>
</evidence>
<dbReference type="RefSeq" id="WP_013705137.1">
    <property type="nucleotide sequence ID" value="NC_015388.1"/>
</dbReference>
<dbReference type="eggNOG" id="COG1215">
    <property type="taxonomic scope" value="Bacteria"/>
</dbReference>
<dbReference type="AlphaFoldDB" id="F2NJ66"/>
<organism evidence="1 2">
    <name type="scientific">Desulfobacca acetoxidans (strain ATCC 700848 / DSM 11109 / ASRB2)</name>
    <dbReference type="NCBI Taxonomy" id="880072"/>
    <lineage>
        <taxon>Bacteria</taxon>
        <taxon>Pseudomonadati</taxon>
        <taxon>Thermodesulfobacteriota</taxon>
        <taxon>Desulfobaccia</taxon>
        <taxon>Desulfobaccales</taxon>
        <taxon>Desulfobaccaceae</taxon>
        <taxon>Desulfobacca</taxon>
    </lineage>
</organism>
<dbReference type="KEGG" id="dao:Desac_0127"/>
<dbReference type="Gene3D" id="3.90.550.10">
    <property type="entry name" value="Spore Coat Polysaccharide Biosynthesis Protein SpsA, Chain A"/>
    <property type="match status" value="1"/>
</dbReference>
<gene>
    <name evidence="1" type="ordered locus">Desac_0127</name>
</gene>
<protein>
    <submittedName>
        <fullName evidence="1">Uncharacterized protein</fullName>
    </submittedName>
</protein>